<keyword evidence="1" id="KW-0378">Hydrolase</keyword>
<dbReference type="KEGG" id="nps:KRR39_09960"/>
<evidence type="ECO:0000313" key="2">
    <source>
        <dbReference type="EMBL" id="QWZ10509.1"/>
    </source>
</evidence>
<sequence length="276" mass="30150">MSSPSTGSRVSSRRVVTKLLVFIEENHSLDQMRTQMPYAFGLAKRYGYATDYFALSHPSLPNYVQIAGGQTQGVVDDSDPSTYPLSGHSVFGQAIARGRTAGVFADGMTQPCAPQDEGTEGQDEYVVHHNPWVYFRAEHADCVRYDLPVAALDAAISTGRLPNAGMVVPNQCHNAHDCSLAQADAWFAGYMRKIFAGPDWRSGHLAVVLTADEDDHSQDNKILTVVVHPSQHAHVVHVRLDHYSLTRLYEDVVHAPHLFHAAGAASMSRAFGLPLG</sequence>
<gene>
    <name evidence="2" type="ORF">KRR39_09960</name>
</gene>
<dbReference type="Proteomes" id="UP000683575">
    <property type="component" value="Chromosome"/>
</dbReference>
<accession>A0A975T422</accession>
<evidence type="ECO:0000313" key="3">
    <source>
        <dbReference type="Proteomes" id="UP000683575"/>
    </source>
</evidence>
<dbReference type="EMBL" id="CP077062">
    <property type="protein sequence ID" value="QWZ10509.1"/>
    <property type="molecule type" value="Genomic_DNA"/>
</dbReference>
<dbReference type="InterPro" id="IPR007312">
    <property type="entry name" value="Phosphoesterase"/>
</dbReference>
<evidence type="ECO:0000256" key="1">
    <source>
        <dbReference type="ARBA" id="ARBA00022801"/>
    </source>
</evidence>
<dbReference type="GO" id="GO:0009395">
    <property type="term" value="P:phospholipid catabolic process"/>
    <property type="evidence" value="ECO:0007669"/>
    <property type="project" value="TreeGrafter"/>
</dbReference>
<dbReference type="PANTHER" id="PTHR31956:SF8">
    <property type="entry name" value="ACID PHOSPHATASE PHOA (AFU_ORTHOLOGUE AFUA_1G03570)"/>
    <property type="match status" value="1"/>
</dbReference>
<protein>
    <submittedName>
        <fullName evidence="2">Alkaline phosphatase family protein</fullName>
    </submittedName>
</protein>
<reference evidence="2" key="1">
    <citation type="submission" date="2021-06" db="EMBL/GenBank/DDBJ databases">
        <title>Complete genome sequence of Nocardioides sp. G188.</title>
        <authorList>
            <person name="Im W.-T."/>
        </authorList>
    </citation>
    <scope>NUCLEOTIDE SEQUENCE</scope>
    <source>
        <strain evidence="2">G188</strain>
    </source>
</reference>
<keyword evidence="3" id="KW-1185">Reference proteome</keyword>
<dbReference type="GO" id="GO:0016788">
    <property type="term" value="F:hydrolase activity, acting on ester bonds"/>
    <property type="evidence" value="ECO:0007669"/>
    <property type="project" value="InterPro"/>
</dbReference>
<name>A0A975T422_9ACTN</name>
<dbReference type="PANTHER" id="PTHR31956">
    <property type="entry name" value="NON-SPECIFIC PHOSPHOLIPASE C4-RELATED"/>
    <property type="match status" value="1"/>
</dbReference>
<organism evidence="2 3">
    <name type="scientific">Nocardioides panacis</name>
    <dbReference type="NCBI Taxonomy" id="2849501"/>
    <lineage>
        <taxon>Bacteria</taxon>
        <taxon>Bacillati</taxon>
        <taxon>Actinomycetota</taxon>
        <taxon>Actinomycetes</taxon>
        <taxon>Propionibacteriales</taxon>
        <taxon>Nocardioidaceae</taxon>
        <taxon>Nocardioides</taxon>
    </lineage>
</organism>
<dbReference type="Pfam" id="PF04185">
    <property type="entry name" value="Phosphoesterase"/>
    <property type="match status" value="1"/>
</dbReference>
<dbReference type="AlphaFoldDB" id="A0A975T422"/>
<proteinExistence type="predicted"/>